<sequence length="182" mass="20965">MEKTYHLTRLAGCSWTAETPDRLLADLEKLLKDHLPFRHYGVMHENGQGTFQLVAQRVMDEFRMTREFPVIILGFRDDLAGPGKFIAERFFGGPDSWYETRPLPFANFKSHELLLRHIRQQFSAHLSCRQAARWGSEARSKLGAEYIAFRLHLLGREGTPFPIGLITLVEAKEEREAPAHMT</sequence>
<evidence type="ECO:0000313" key="2">
    <source>
        <dbReference type="Proteomes" id="UP000808388"/>
    </source>
</evidence>
<organism evidence="1 2">
    <name type="scientific">Candidatus Sungiibacteriota bacterium</name>
    <dbReference type="NCBI Taxonomy" id="2750080"/>
    <lineage>
        <taxon>Bacteria</taxon>
        <taxon>Candidatus Sungiibacteriota</taxon>
    </lineage>
</organism>
<name>A0A9D6LS03_9BACT</name>
<gene>
    <name evidence="1" type="ORF">HY220_02840</name>
</gene>
<dbReference type="AlphaFoldDB" id="A0A9D6LS03"/>
<dbReference type="Proteomes" id="UP000808388">
    <property type="component" value="Unassembled WGS sequence"/>
</dbReference>
<evidence type="ECO:0000313" key="1">
    <source>
        <dbReference type="EMBL" id="MBI3627657.1"/>
    </source>
</evidence>
<dbReference type="EMBL" id="JACQCQ010000009">
    <property type="protein sequence ID" value="MBI3627657.1"/>
    <property type="molecule type" value="Genomic_DNA"/>
</dbReference>
<comment type="caution">
    <text evidence="1">The sequence shown here is derived from an EMBL/GenBank/DDBJ whole genome shotgun (WGS) entry which is preliminary data.</text>
</comment>
<accession>A0A9D6LS03</accession>
<reference evidence="1" key="1">
    <citation type="submission" date="2020-07" db="EMBL/GenBank/DDBJ databases">
        <title>Huge and variable diversity of episymbiotic CPR bacteria and DPANN archaea in groundwater ecosystems.</title>
        <authorList>
            <person name="He C.Y."/>
            <person name="Keren R."/>
            <person name="Whittaker M."/>
            <person name="Farag I.F."/>
            <person name="Doudna J."/>
            <person name="Cate J.H.D."/>
            <person name="Banfield J.F."/>
        </authorList>
    </citation>
    <scope>NUCLEOTIDE SEQUENCE</scope>
    <source>
        <strain evidence="1">NC_groundwater_972_Pr1_S-0.2um_49_27</strain>
    </source>
</reference>
<protein>
    <submittedName>
        <fullName evidence="1">Uncharacterized protein</fullName>
    </submittedName>
</protein>
<proteinExistence type="predicted"/>